<protein>
    <submittedName>
        <fullName evidence="1">Uncharacterized protein</fullName>
    </submittedName>
</protein>
<accession>A0A9P0JYM2</accession>
<dbReference type="OrthoDB" id="6775763at2759"/>
<organism evidence="1 2">
    <name type="scientific">Acanthoscelides obtectus</name>
    <name type="common">Bean weevil</name>
    <name type="synonym">Bruchus obtectus</name>
    <dbReference type="NCBI Taxonomy" id="200917"/>
    <lineage>
        <taxon>Eukaryota</taxon>
        <taxon>Metazoa</taxon>
        <taxon>Ecdysozoa</taxon>
        <taxon>Arthropoda</taxon>
        <taxon>Hexapoda</taxon>
        <taxon>Insecta</taxon>
        <taxon>Pterygota</taxon>
        <taxon>Neoptera</taxon>
        <taxon>Endopterygota</taxon>
        <taxon>Coleoptera</taxon>
        <taxon>Polyphaga</taxon>
        <taxon>Cucujiformia</taxon>
        <taxon>Chrysomeloidea</taxon>
        <taxon>Chrysomelidae</taxon>
        <taxon>Bruchinae</taxon>
        <taxon>Bruchini</taxon>
        <taxon>Acanthoscelides</taxon>
    </lineage>
</organism>
<name>A0A9P0JYM2_ACAOB</name>
<sequence length="385" mass="44467">MSPIYLLKDIDVKVNYLNELLLNIFDFHAPIRTVRISRKRSPWLTYNLKQMMKLRDKALRKYHRTKNHNDWLGYNTLKNKINHAINKEKQVYFEQQVALNKNRMWKELGKLNIVNKKQNSLPQHLGTANQINNFFMQSISGDNNEPDQYTLRFFSDTQLPHEAFEFSYTNDNEVYQKLLSVKSTAVGADGASVNVGWALVDTGYVEVCRLGRVSPDTELSCMVAVMFKLNVLLLLCTLNESNSLLVSVSSFLDCDLGHFSNVEVCPVCLQRVQLGPSPEKNILYVVSSNAIVVDYDFANRWCNIHLSLETENVIVFIFRHSNSELITPELKRRFGNPRIPREIRMNIERILQTKEDIEVGEEEKLASSVQESSENMYVKCNIGYK</sequence>
<comment type="caution">
    <text evidence="1">The sequence shown here is derived from an EMBL/GenBank/DDBJ whole genome shotgun (WGS) entry which is preliminary data.</text>
</comment>
<keyword evidence="2" id="KW-1185">Reference proteome</keyword>
<dbReference type="EMBL" id="CAKOFQ010006690">
    <property type="protein sequence ID" value="CAH1960853.1"/>
    <property type="molecule type" value="Genomic_DNA"/>
</dbReference>
<evidence type="ECO:0000313" key="2">
    <source>
        <dbReference type="Proteomes" id="UP001152888"/>
    </source>
</evidence>
<dbReference type="Proteomes" id="UP001152888">
    <property type="component" value="Unassembled WGS sequence"/>
</dbReference>
<reference evidence="1" key="1">
    <citation type="submission" date="2022-03" db="EMBL/GenBank/DDBJ databases">
        <authorList>
            <person name="Sayadi A."/>
        </authorList>
    </citation>
    <scope>NUCLEOTIDE SEQUENCE</scope>
</reference>
<dbReference type="AlphaFoldDB" id="A0A9P0JYM2"/>
<proteinExistence type="predicted"/>
<evidence type="ECO:0000313" key="1">
    <source>
        <dbReference type="EMBL" id="CAH1960853.1"/>
    </source>
</evidence>
<gene>
    <name evidence="1" type="ORF">ACAOBT_LOCUS3829</name>
</gene>